<dbReference type="EMBL" id="JACHXX010000002">
    <property type="protein sequence ID" value="MBB3161588.1"/>
    <property type="molecule type" value="Genomic_DNA"/>
</dbReference>
<dbReference type="Proteomes" id="UP000542811">
    <property type="component" value="Unassembled WGS sequence"/>
</dbReference>
<evidence type="ECO:0000313" key="2">
    <source>
        <dbReference type="EMBL" id="MBB3161588.1"/>
    </source>
</evidence>
<comment type="caution">
    <text evidence="2">The sequence shown here is derived from an EMBL/GenBank/DDBJ whole genome shotgun (WGS) entry which is preliminary data.</text>
</comment>
<evidence type="ECO:0000313" key="3">
    <source>
        <dbReference type="Proteomes" id="UP000542811"/>
    </source>
</evidence>
<accession>A0ABR6G5P6</accession>
<organism evidence="2 3">
    <name type="scientific">Rhizobium laguerreae</name>
    <dbReference type="NCBI Taxonomy" id="1076926"/>
    <lineage>
        <taxon>Bacteria</taxon>
        <taxon>Pseudomonadati</taxon>
        <taxon>Pseudomonadota</taxon>
        <taxon>Alphaproteobacteria</taxon>
        <taxon>Hyphomicrobiales</taxon>
        <taxon>Rhizobiaceae</taxon>
        <taxon>Rhizobium/Agrobacterium group</taxon>
        <taxon>Rhizobium</taxon>
    </lineage>
</organism>
<proteinExistence type="predicted"/>
<keyword evidence="3" id="KW-1185">Reference proteome</keyword>
<feature type="region of interest" description="Disordered" evidence="1">
    <location>
        <begin position="44"/>
        <end position="93"/>
    </location>
</feature>
<reference evidence="2 3" key="1">
    <citation type="submission" date="2020-08" db="EMBL/GenBank/DDBJ databases">
        <title>Genomic Encyclopedia of Type Strains, Phase III (KMG-III): the genomes of soil and plant-associated and newly described type strains.</title>
        <authorList>
            <person name="Whitman W."/>
        </authorList>
    </citation>
    <scope>NUCLEOTIDE SEQUENCE [LARGE SCALE GENOMIC DNA]</scope>
    <source>
        <strain evidence="2 3">CECT 8280</strain>
    </source>
</reference>
<feature type="compositionally biased region" description="Basic and acidic residues" evidence="1">
    <location>
        <begin position="49"/>
        <end position="79"/>
    </location>
</feature>
<name>A0ABR6G5P6_9HYPH</name>
<sequence length="93" mass="10092">MEFVAENRSPIAAHKGEGRSCRARRISRSLIPVLVTGMQPPRVGAVKDSCNEKERPASKDLDALDSCDIPRVKPEDRNEGAPVGPLHASGRHP</sequence>
<evidence type="ECO:0000256" key="1">
    <source>
        <dbReference type="SAM" id="MobiDB-lite"/>
    </source>
</evidence>
<gene>
    <name evidence="2" type="ORF">FHS25_002037</name>
</gene>
<protein>
    <submittedName>
        <fullName evidence="2">Uncharacterized protein</fullName>
    </submittedName>
</protein>